<dbReference type="Proteomes" id="UP000029067">
    <property type="component" value="Unassembled WGS sequence"/>
</dbReference>
<gene>
    <name evidence="2" type="ORF">BCUN_0612</name>
</gene>
<dbReference type="AlphaFoldDB" id="A0A087B508"/>
<proteinExistence type="predicted"/>
<dbReference type="RefSeq" id="WP_033515320.1">
    <property type="nucleotide sequence ID" value="NZ_JGYV01000001.1"/>
</dbReference>
<dbReference type="SUPFAM" id="SSF47413">
    <property type="entry name" value="lambda repressor-like DNA-binding domains"/>
    <property type="match status" value="1"/>
</dbReference>
<keyword evidence="3" id="KW-1185">Reference proteome</keyword>
<dbReference type="CDD" id="cd00093">
    <property type="entry name" value="HTH_XRE"/>
    <property type="match status" value="1"/>
</dbReference>
<dbReference type="InterPro" id="IPR010982">
    <property type="entry name" value="Lambda_DNA-bd_dom_sf"/>
</dbReference>
<dbReference type="STRING" id="1688.BCUN_0612"/>
<dbReference type="OrthoDB" id="6401124at2"/>
<protein>
    <recommendedName>
        <fullName evidence="1">HTH cro/C1-type domain-containing protein</fullName>
    </recommendedName>
</protein>
<feature type="domain" description="HTH cro/C1-type" evidence="1">
    <location>
        <begin position="29"/>
        <end position="61"/>
    </location>
</feature>
<evidence type="ECO:0000313" key="3">
    <source>
        <dbReference type="Proteomes" id="UP000029067"/>
    </source>
</evidence>
<comment type="caution">
    <text evidence="2">The sequence shown here is derived from an EMBL/GenBank/DDBJ whole genome shotgun (WGS) entry which is preliminary data.</text>
</comment>
<reference evidence="2 3" key="1">
    <citation type="submission" date="2014-03" db="EMBL/GenBank/DDBJ databases">
        <title>Genomics of Bifidobacteria.</title>
        <authorList>
            <person name="Ventura M."/>
            <person name="Milani C."/>
            <person name="Lugli G.A."/>
        </authorList>
    </citation>
    <scope>NUCLEOTIDE SEQUENCE [LARGE SCALE GENOMIC DNA]</scope>
    <source>
        <strain evidence="2 3">LMG 10738</strain>
    </source>
</reference>
<dbReference type="Gene3D" id="1.10.260.40">
    <property type="entry name" value="lambda repressor-like DNA-binding domains"/>
    <property type="match status" value="1"/>
</dbReference>
<organism evidence="2 3">
    <name type="scientific">Bifidobacterium cuniculi</name>
    <dbReference type="NCBI Taxonomy" id="1688"/>
    <lineage>
        <taxon>Bacteria</taxon>
        <taxon>Bacillati</taxon>
        <taxon>Actinomycetota</taxon>
        <taxon>Actinomycetes</taxon>
        <taxon>Bifidobacteriales</taxon>
        <taxon>Bifidobacteriaceae</taxon>
        <taxon>Bifidobacterium</taxon>
    </lineage>
</organism>
<dbReference type="InterPro" id="IPR001387">
    <property type="entry name" value="Cro/C1-type_HTH"/>
</dbReference>
<dbReference type="PROSITE" id="PS50943">
    <property type="entry name" value="HTH_CROC1"/>
    <property type="match status" value="1"/>
</dbReference>
<sequence>MSDEKRYGYPYREACFEAATFRHQLLTILYSARLARGLSRAQLAERMNTTEQRIRDIECGQDAADQAEITSWIIETGVLVAVAGMLMNPDDQAERDYDERLYMDQRLTDAYHAGDPAEFEGDPDEE</sequence>
<name>A0A087B508_9BIFI</name>
<accession>A0A087B508</accession>
<dbReference type="GO" id="GO:0003677">
    <property type="term" value="F:DNA binding"/>
    <property type="evidence" value="ECO:0007669"/>
    <property type="project" value="InterPro"/>
</dbReference>
<evidence type="ECO:0000259" key="1">
    <source>
        <dbReference type="PROSITE" id="PS50943"/>
    </source>
</evidence>
<evidence type="ECO:0000313" key="2">
    <source>
        <dbReference type="EMBL" id="KFI66108.1"/>
    </source>
</evidence>
<dbReference type="Pfam" id="PF01381">
    <property type="entry name" value="HTH_3"/>
    <property type="match status" value="1"/>
</dbReference>
<dbReference type="EMBL" id="JGYV01000001">
    <property type="protein sequence ID" value="KFI66108.1"/>
    <property type="molecule type" value="Genomic_DNA"/>
</dbReference>